<keyword evidence="1" id="KW-0812">Transmembrane</keyword>
<keyword evidence="3" id="KW-1185">Reference proteome</keyword>
<keyword evidence="1" id="KW-0472">Membrane</keyword>
<dbReference type="Proteomes" id="UP000799324">
    <property type="component" value="Unassembled WGS sequence"/>
</dbReference>
<gene>
    <name evidence="2" type="ORF">K491DRAFT_698168</name>
</gene>
<evidence type="ECO:0000313" key="2">
    <source>
        <dbReference type="EMBL" id="KAF2649332.1"/>
    </source>
</evidence>
<dbReference type="EMBL" id="MU004496">
    <property type="protein sequence ID" value="KAF2649332.1"/>
    <property type="molecule type" value="Genomic_DNA"/>
</dbReference>
<organism evidence="2 3">
    <name type="scientific">Lophiostoma macrostomum CBS 122681</name>
    <dbReference type="NCBI Taxonomy" id="1314788"/>
    <lineage>
        <taxon>Eukaryota</taxon>
        <taxon>Fungi</taxon>
        <taxon>Dikarya</taxon>
        <taxon>Ascomycota</taxon>
        <taxon>Pezizomycotina</taxon>
        <taxon>Dothideomycetes</taxon>
        <taxon>Pleosporomycetidae</taxon>
        <taxon>Pleosporales</taxon>
        <taxon>Lophiostomataceae</taxon>
        <taxon>Lophiostoma</taxon>
    </lineage>
</organism>
<evidence type="ECO:0000313" key="3">
    <source>
        <dbReference type="Proteomes" id="UP000799324"/>
    </source>
</evidence>
<keyword evidence="1" id="KW-1133">Transmembrane helix</keyword>
<dbReference type="AlphaFoldDB" id="A0A6A6SP85"/>
<reference evidence="2" key="1">
    <citation type="journal article" date="2020" name="Stud. Mycol.">
        <title>101 Dothideomycetes genomes: a test case for predicting lifestyles and emergence of pathogens.</title>
        <authorList>
            <person name="Haridas S."/>
            <person name="Albert R."/>
            <person name="Binder M."/>
            <person name="Bloem J."/>
            <person name="Labutti K."/>
            <person name="Salamov A."/>
            <person name="Andreopoulos B."/>
            <person name="Baker S."/>
            <person name="Barry K."/>
            <person name="Bills G."/>
            <person name="Bluhm B."/>
            <person name="Cannon C."/>
            <person name="Castanera R."/>
            <person name="Culley D."/>
            <person name="Daum C."/>
            <person name="Ezra D."/>
            <person name="Gonzalez J."/>
            <person name="Henrissat B."/>
            <person name="Kuo A."/>
            <person name="Liang C."/>
            <person name="Lipzen A."/>
            <person name="Lutzoni F."/>
            <person name="Magnuson J."/>
            <person name="Mondo S."/>
            <person name="Nolan M."/>
            <person name="Ohm R."/>
            <person name="Pangilinan J."/>
            <person name="Park H.-J."/>
            <person name="Ramirez L."/>
            <person name="Alfaro M."/>
            <person name="Sun H."/>
            <person name="Tritt A."/>
            <person name="Yoshinaga Y."/>
            <person name="Zwiers L.-H."/>
            <person name="Turgeon B."/>
            <person name="Goodwin S."/>
            <person name="Spatafora J."/>
            <person name="Crous P."/>
            <person name="Grigoriev I."/>
        </authorList>
    </citation>
    <scope>NUCLEOTIDE SEQUENCE</scope>
    <source>
        <strain evidence="2">CBS 122681</strain>
    </source>
</reference>
<protein>
    <submittedName>
        <fullName evidence="2">Uncharacterized protein</fullName>
    </submittedName>
</protein>
<feature type="transmembrane region" description="Helical" evidence="1">
    <location>
        <begin position="12"/>
        <end position="34"/>
    </location>
</feature>
<name>A0A6A6SP85_9PLEO</name>
<accession>A0A6A6SP85</accession>
<sequence>MAPVPHTISPSLFPFIPYIGVAALVISIFLELLISALEHKQRDPIEVEEGNAEERECLLEKSSRGMGYNTLQSESQTQSSTKGHLRCRSLYDYCLCRAIFEAL</sequence>
<evidence type="ECO:0000256" key="1">
    <source>
        <dbReference type="SAM" id="Phobius"/>
    </source>
</evidence>
<proteinExistence type="predicted"/>